<dbReference type="InterPro" id="IPR006527">
    <property type="entry name" value="F-box-assoc_dom_typ1"/>
</dbReference>
<dbReference type="InterPro" id="IPR050796">
    <property type="entry name" value="SCF_F-box_component"/>
</dbReference>
<dbReference type="Proteomes" id="UP000265566">
    <property type="component" value="Chromosome 2"/>
</dbReference>
<dbReference type="AlphaFoldDB" id="G7IT90"/>
<evidence type="ECO:0000313" key="5">
    <source>
        <dbReference type="Proteomes" id="UP000002051"/>
    </source>
</evidence>
<feature type="domain" description="F-box associated beta-propeller type 1" evidence="1">
    <location>
        <begin position="122"/>
        <end position="352"/>
    </location>
</feature>
<dbReference type="KEGG" id="mtr:11423919"/>
<name>G7IT90_MEDTR</name>
<dbReference type="OrthoDB" id="1417615at2759"/>
<organism evidence="2 5">
    <name type="scientific">Medicago truncatula</name>
    <name type="common">Barrel medic</name>
    <name type="synonym">Medicago tribuloides</name>
    <dbReference type="NCBI Taxonomy" id="3880"/>
    <lineage>
        <taxon>Eukaryota</taxon>
        <taxon>Viridiplantae</taxon>
        <taxon>Streptophyta</taxon>
        <taxon>Embryophyta</taxon>
        <taxon>Tracheophyta</taxon>
        <taxon>Spermatophyta</taxon>
        <taxon>Magnoliopsida</taxon>
        <taxon>eudicotyledons</taxon>
        <taxon>Gunneridae</taxon>
        <taxon>Pentapetalae</taxon>
        <taxon>rosids</taxon>
        <taxon>fabids</taxon>
        <taxon>Fabales</taxon>
        <taxon>Fabaceae</taxon>
        <taxon>Papilionoideae</taxon>
        <taxon>50 kb inversion clade</taxon>
        <taxon>NPAAA clade</taxon>
        <taxon>Hologalegina</taxon>
        <taxon>IRL clade</taxon>
        <taxon>Trifolieae</taxon>
        <taxon>Medicago</taxon>
    </lineage>
</organism>
<evidence type="ECO:0000313" key="6">
    <source>
        <dbReference type="Proteomes" id="UP000265566"/>
    </source>
</evidence>
<reference evidence="4" key="3">
    <citation type="submission" date="2015-04" db="UniProtKB">
        <authorList>
            <consortium name="EnsemblPlants"/>
        </authorList>
    </citation>
    <scope>IDENTIFICATION</scope>
    <source>
        <strain evidence="4">cv. Jemalong A17</strain>
    </source>
</reference>
<evidence type="ECO:0000313" key="2">
    <source>
        <dbReference type="EMBL" id="AES66347.1"/>
    </source>
</evidence>
<evidence type="ECO:0000313" key="3">
    <source>
        <dbReference type="EMBL" id="RHN74459.1"/>
    </source>
</evidence>
<dbReference type="SUPFAM" id="SSF81383">
    <property type="entry name" value="F-box domain"/>
    <property type="match status" value="1"/>
</dbReference>
<dbReference type="EnsemblPlants" id="AES66347">
    <property type="protein sequence ID" value="AES66347"/>
    <property type="gene ID" value="MTR_2g066170"/>
</dbReference>
<accession>G7IT90</accession>
<dbReference type="NCBIfam" id="TIGR01640">
    <property type="entry name" value="F_box_assoc_1"/>
    <property type="match status" value="1"/>
</dbReference>
<evidence type="ECO:0000259" key="1">
    <source>
        <dbReference type="Pfam" id="PF07734"/>
    </source>
</evidence>
<dbReference type="STRING" id="3880.G7IT90"/>
<protein>
    <submittedName>
        <fullName evidence="2">F-box protein interaction domain protein</fullName>
    </submittedName>
    <submittedName>
        <fullName evidence="3">Putative F-box domain-containing protein</fullName>
    </submittedName>
</protein>
<reference evidence="6" key="4">
    <citation type="journal article" date="2018" name="Nat. Plants">
        <title>Whole-genome landscape of Medicago truncatula symbiotic genes.</title>
        <authorList>
            <person name="Pecrix Y."/>
            <person name="Staton S.E."/>
            <person name="Sallet E."/>
            <person name="Lelandais-Briere C."/>
            <person name="Moreau S."/>
            <person name="Carrere S."/>
            <person name="Blein T."/>
            <person name="Jardinaud M.F."/>
            <person name="Latrasse D."/>
            <person name="Zouine M."/>
            <person name="Zahm M."/>
            <person name="Kreplak J."/>
            <person name="Mayjonade B."/>
            <person name="Satge C."/>
            <person name="Perez M."/>
            <person name="Cauet S."/>
            <person name="Marande W."/>
            <person name="Chantry-Darmon C."/>
            <person name="Lopez-Roques C."/>
            <person name="Bouchez O."/>
            <person name="Berard A."/>
            <person name="Debelle F."/>
            <person name="Munos S."/>
            <person name="Bendahmane A."/>
            <person name="Berges H."/>
            <person name="Niebel A."/>
            <person name="Buitink J."/>
            <person name="Frugier F."/>
            <person name="Benhamed M."/>
            <person name="Crespi M."/>
            <person name="Gouzy J."/>
            <person name="Gamas P."/>
        </authorList>
    </citation>
    <scope>NUCLEOTIDE SEQUENCE [LARGE SCALE GENOMIC DNA]</scope>
    <source>
        <strain evidence="6">cv. Jemalong A17</strain>
    </source>
</reference>
<reference evidence="2 5" key="1">
    <citation type="journal article" date="2011" name="Nature">
        <title>The Medicago genome provides insight into the evolution of rhizobial symbioses.</title>
        <authorList>
            <person name="Young N.D."/>
            <person name="Debelle F."/>
            <person name="Oldroyd G.E."/>
            <person name="Geurts R."/>
            <person name="Cannon S.B."/>
            <person name="Udvardi M.K."/>
            <person name="Benedito V.A."/>
            <person name="Mayer K.F."/>
            <person name="Gouzy J."/>
            <person name="Schoof H."/>
            <person name="Van de Peer Y."/>
            <person name="Proost S."/>
            <person name="Cook D.R."/>
            <person name="Meyers B.C."/>
            <person name="Spannagl M."/>
            <person name="Cheung F."/>
            <person name="De Mita S."/>
            <person name="Krishnakumar V."/>
            <person name="Gundlach H."/>
            <person name="Zhou S."/>
            <person name="Mudge J."/>
            <person name="Bharti A.K."/>
            <person name="Murray J.D."/>
            <person name="Naoumkina M.A."/>
            <person name="Rosen B."/>
            <person name="Silverstein K.A."/>
            <person name="Tang H."/>
            <person name="Rombauts S."/>
            <person name="Zhao P.X."/>
            <person name="Zhou P."/>
            <person name="Barbe V."/>
            <person name="Bardou P."/>
            <person name="Bechner M."/>
            <person name="Bellec A."/>
            <person name="Berger A."/>
            <person name="Berges H."/>
            <person name="Bidwell S."/>
            <person name="Bisseling T."/>
            <person name="Choisne N."/>
            <person name="Couloux A."/>
            <person name="Denny R."/>
            <person name="Deshpande S."/>
            <person name="Dai X."/>
            <person name="Doyle J.J."/>
            <person name="Dudez A.M."/>
            <person name="Farmer A.D."/>
            <person name="Fouteau S."/>
            <person name="Franken C."/>
            <person name="Gibelin C."/>
            <person name="Gish J."/>
            <person name="Goldstein S."/>
            <person name="Gonzalez A.J."/>
            <person name="Green P.J."/>
            <person name="Hallab A."/>
            <person name="Hartog M."/>
            <person name="Hua A."/>
            <person name="Humphray S.J."/>
            <person name="Jeong D.H."/>
            <person name="Jing Y."/>
            <person name="Jocker A."/>
            <person name="Kenton S.M."/>
            <person name="Kim D.J."/>
            <person name="Klee K."/>
            <person name="Lai H."/>
            <person name="Lang C."/>
            <person name="Lin S."/>
            <person name="Macmil S.L."/>
            <person name="Magdelenat G."/>
            <person name="Matthews L."/>
            <person name="McCorrison J."/>
            <person name="Monaghan E.L."/>
            <person name="Mun J.H."/>
            <person name="Najar F.Z."/>
            <person name="Nicholson C."/>
            <person name="Noirot C."/>
            <person name="O'Bleness M."/>
            <person name="Paule C.R."/>
            <person name="Poulain J."/>
            <person name="Prion F."/>
            <person name="Qin B."/>
            <person name="Qu C."/>
            <person name="Retzel E.F."/>
            <person name="Riddle C."/>
            <person name="Sallet E."/>
            <person name="Samain S."/>
            <person name="Samson N."/>
            <person name="Sanders I."/>
            <person name="Saurat O."/>
            <person name="Scarpelli C."/>
            <person name="Schiex T."/>
            <person name="Segurens B."/>
            <person name="Severin A.J."/>
            <person name="Sherrier D.J."/>
            <person name="Shi R."/>
            <person name="Sims S."/>
            <person name="Singer S.R."/>
            <person name="Sinharoy S."/>
            <person name="Sterck L."/>
            <person name="Viollet A."/>
            <person name="Wang B.B."/>
            <person name="Wang K."/>
            <person name="Wang M."/>
            <person name="Wang X."/>
            <person name="Warfsmann J."/>
            <person name="Weissenbach J."/>
            <person name="White D.D."/>
            <person name="White J.D."/>
            <person name="Wiley G.B."/>
            <person name="Wincker P."/>
            <person name="Xing Y."/>
            <person name="Yang L."/>
            <person name="Yao Z."/>
            <person name="Ying F."/>
            <person name="Zhai J."/>
            <person name="Zhou L."/>
            <person name="Zuber A."/>
            <person name="Denarie J."/>
            <person name="Dixon R.A."/>
            <person name="May G.D."/>
            <person name="Schwartz D.C."/>
            <person name="Rogers J."/>
            <person name="Quetier F."/>
            <person name="Town C.D."/>
            <person name="Roe B.A."/>
        </authorList>
    </citation>
    <scope>NUCLEOTIDE SEQUENCE [LARGE SCALE GENOMIC DNA]</scope>
    <source>
        <strain evidence="2">A17</strain>
        <strain evidence="4 5">cv. Jemalong A17</strain>
    </source>
</reference>
<gene>
    <name evidence="4" type="primary">11423919</name>
    <name evidence="2" type="ordered locus">MTR_2g066170</name>
    <name evidence="3" type="ORF">MtrunA17_Chr2g0310641</name>
</gene>
<dbReference type="PaxDb" id="3880-AES66347"/>
<dbReference type="PANTHER" id="PTHR31672">
    <property type="entry name" value="BNACNNG10540D PROTEIN"/>
    <property type="match status" value="1"/>
</dbReference>
<dbReference type="Proteomes" id="UP000002051">
    <property type="component" value="Chromosome 2"/>
</dbReference>
<dbReference type="EMBL" id="CM001218">
    <property type="protein sequence ID" value="AES66347.1"/>
    <property type="molecule type" value="Genomic_DNA"/>
</dbReference>
<dbReference type="InterPro" id="IPR017451">
    <property type="entry name" value="F-box-assoc_interact_dom"/>
</dbReference>
<dbReference type="Pfam" id="PF07734">
    <property type="entry name" value="FBA_1"/>
    <property type="match status" value="1"/>
</dbReference>
<keyword evidence="5" id="KW-1185">Reference proteome</keyword>
<reference evidence="2 5" key="2">
    <citation type="journal article" date="2014" name="BMC Genomics">
        <title>An improved genome release (version Mt4.0) for the model legume Medicago truncatula.</title>
        <authorList>
            <person name="Tang H."/>
            <person name="Krishnakumar V."/>
            <person name="Bidwell S."/>
            <person name="Rosen B."/>
            <person name="Chan A."/>
            <person name="Zhou S."/>
            <person name="Gentzbittel L."/>
            <person name="Childs K.L."/>
            <person name="Yandell M."/>
            <person name="Gundlach H."/>
            <person name="Mayer K.F."/>
            <person name="Schwartz D.C."/>
            <person name="Town C.D."/>
        </authorList>
    </citation>
    <scope>GENOME REANNOTATION</scope>
    <source>
        <strain evidence="4 5">cv. Jemalong A17</strain>
    </source>
</reference>
<dbReference type="EMBL" id="PSQE01000002">
    <property type="protein sequence ID" value="RHN74459.1"/>
    <property type="molecule type" value="Genomic_DNA"/>
</dbReference>
<dbReference type="PANTHER" id="PTHR31672:SF13">
    <property type="entry name" value="F-BOX PROTEIN CPR30-LIKE"/>
    <property type="match status" value="1"/>
</dbReference>
<dbReference type="InterPro" id="IPR036047">
    <property type="entry name" value="F-box-like_dom_sf"/>
</dbReference>
<proteinExistence type="predicted"/>
<dbReference type="HOGENOM" id="CLU_027176_5_0_1"/>
<dbReference type="Gramene" id="rna10535">
    <property type="protein sequence ID" value="RHN74459.1"/>
    <property type="gene ID" value="gene10535"/>
</dbReference>
<sequence length="387" mass="44624">MAPTNQKVSNHVPDDIVFSIFSKLPLKSANRFTCLGKSWSTLFENPYFINMFYKNIVSKYHSLYHEACLLLNYFESTENQWKLYLLSGERYESKVQMKWPHPFDRNYGYYPNILGSGINDTLCIYDREHDSIIELWNPATGELNSVPQNKARMYYEFEPIFNIHGFGYDHVRDDYKVIQYVVYIGGCEDEWQVAPPGPYWDIYSLRSNSWKKLYVDMPQRYLTSEGSMVYLNGVCHWWGKTYRQPSETFVVSFNLATEVPVTTLFPFDSHGLKRFDRHLTMLNGFVAMIVTYAKTSPSFHISISVLGEPGVEESWIKLFDVGLMSGIDHPIGAGKKGDIFLRKDDGELACLDLSTGVTENIGVKAERFHSQTVIYKKNIIPTGGIRN</sequence>
<evidence type="ECO:0000313" key="4">
    <source>
        <dbReference type="EnsemblPlants" id="AES66347"/>
    </source>
</evidence>
<reference evidence="3" key="5">
    <citation type="journal article" date="2018" name="Nat. Plants">
        <title>Whole-genome landscape of Medicago truncatula symbiotic genes.</title>
        <authorList>
            <person name="Pecrix Y."/>
            <person name="Gamas P."/>
            <person name="Carrere S."/>
        </authorList>
    </citation>
    <scope>NUCLEOTIDE SEQUENCE</scope>
    <source>
        <tissue evidence="3">Leaves</tissue>
    </source>
</reference>